<feature type="compositionally biased region" description="Basic and acidic residues" evidence="1">
    <location>
        <begin position="554"/>
        <end position="566"/>
    </location>
</feature>
<evidence type="ECO:0000313" key="2">
    <source>
        <dbReference type="EMBL" id="KAH3889924.1"/>
    </source>
</evidence>
<keyword evidence="3" id="KW-1185">Reference proteome</keyword>
<feature type="region of interest" description="Disordered" evidence="1">
    <location>
        <begin position="540"/>
        <end position="566"/>
    </location>
</feature>
<comment type="caution">
    <text evidence="2">The sequence shown here is derived from an EMBL/GenBank/DDBJ whole genome shotgun (WGS) entry which is preliminary data.</text>
</comment>
<protein>
    <recommendedName>
        <fullName evidence="4">BACK domain-containing protein</fullName>
    </recommendedName>
</protein>
<dbReference type="EMBL" id="JAIWYP010000001">
    <property type="protein sequence ID" value="KAH3889924.1"/>
    <property type="molecule type" value="Genomic_DNA"/>
</dbReference>
<evidence type="ECO:0000256" key="1">
    <source>
        <dbReference type="SAM" id="MobiDB-lite"/>
    </source>
</evidence>
<dbReference type="AlphaFoldDB" id="A0A9D4NA04"/>
<name>A0A9D4NA04_DREPO</name>
<dbReference type="InterPro" id="IPR011333">
    <property type="entry name" value="SKP1/BTB/POZ_sf"/>
</dbReference>
<proteinExistence type="predicted"/>
<gene>
    <name evidence="2" type="ORF">DPMN_013991</name>
</gene>
<reference evidence="2" key="2">
    <citation type="submission" date="2020-11" db="EMBL/GenBank/DDBJ databases">
        <authorList>
            <person name="McCartney M.A."/>
            <person name="Auch B."/>
            <person name="Kono T."/>
            <person name="Mallez S."/>
            <person name="Becker A."/>
            <person name="Gohl D.M."/>
            <person name="Silverstein K.A.T."/>
            <person name="Koren S."/>
            <person name="Bechman K.B."/>
            <person name="Herman A."/>
            <person name="Abrahante J.E."/>
            <person name="Garbe J."/>
        </authorList>
    </citation>
    <scope>NUCLEOTIDE SEQUENCE</scope>
    <source>
        <strain evidence="2">Duluth1</strain>
        <tissue evidence="2">Whole animal</tissue>
    </source>
</reference>
<organism evidence="2 3">
    <name type="scientific">Dreissena polymorpha</name>
    <name type="common">Zebra mussel</name>
    <name type="synonym">Mytilus polymorpha</name>
    <dbReference type="NCBI Taxonomy" id="45954"/>
    <lineage>
        <taxon>Eukaryota</taxon>
        <taxon>Metazoa</taxon>
        <taxon>Spiralia</taxon>
        <taxon>Lophotrochozoa</taxon>
        <taxon>Mollusca</taxon>
        <taxon>Bivalvia</taxon>
        <taxon>Autobranchia</taxon>
        <taxon>Heteroconchia</taxon>
        <taxon>Euheterodonta</taxon>
        <taxon>Imparidentia</taxon>
        <taxon>Neoheterodontei</taxon>
        <taxon>Myida</taxon>
        <taxon>Dreissenoidea</taxon>
        <taxon>Dreissenidae</taxon>
        <taxon>Dreissena</taxon>
    </lineage>
</organism>
<reference evidence="2" key="1">
    <citation type="journal article" date="2019" name="bioRxiv">
        <title>The Genome of the Zebra Mussel, Dreissena polymorpha: A Resource for Invasive Species Research.</title>
        <authorList>
            <person name="McCartney M.A."/>
            <person name="Auch B."/>
            <person name="Kono T."/>
            <person name="Mallez S."/>
            <person name="Zhang Y."/>
            <person name="Obille A."/>
            <person name="Becker A."/>
            <person name="Abrahante J.E."/>
            <person name="Garbe J."/>
            <person name="Badalamenti J.P."/>
            <person name="Herman A."/>
            <person name="Mangelson H."/>
            <person name="Liachko I."/>
            <person name="Sullivan S."/>
            <person name="Sone E.D."/>
            <person name="Koren S."/>
            <person name="Silverstein K.A.T."/>
            <person name="Beckman K.B."/>
            <person name="Gohl D.M."/>
        </authorList>
    </citation>
    <scope>NUCLEOTIDE SEQUENCE</scope>
    <source>
        <strain evidence="2">Duluth1</strain>
        <tissue evidence="2">Whole animal</tissue>
    </source>
</reference>
<sequence>MALMFLYGKCPKLNEENIGELFNLAEFMLIPNLKALCVKFAQFMTIRKENVTTQLKLASLYEFDHPRALEYVHSHLDDLLADDSLIPASKYFIQSLFANDSLRYVSMDTRLQFLIRWIQFKTTERKGVFQDFVALLDINQLSENIIRRAATELGAQCCANLLHSYVSLGGFKPREIIVTVPTHHSFHSRWYDIINDQWMNPYVSIDMMFTYRHANTFACALNKSSYGVCFLSNIKIVDVPTKTNKSLNLCKQRTITFKHVCANSTAVFAYSIQTVQVRKSEEQIKLEENIRDASSHGIWHLLGEVSPTATIRKLVFHIGNIDSSSDVTMEPIFTLNSNESVSVCINEMHTCAIVNKDNIILFDTLTYKMDTFANIYFIGTYQVVPLGDGFVVHDNTLAVCIHKLFGPCLKDRYSFRAFTLPQQRDIDGNIRPGRLQYRLVGNMWIRRKEDDNTVFERSLERFSLHSIADPKDFFWKPCNMPVVQGSELFSLNTTAILLRVPKEILRCHEDCPHCKALQQKRPTYETDDFEYKRIQGLWKSDGTDSDDDSFNQYDPKRNDFHDEYDNRDCYYDESGMYSD</sequence>
<dbReference type="Proteomes" id="UP000828390">
    <property type="component" value="Unassembled WGS sequence"/>
</dbReference>
<evidence type="ECO:0000313" key="3">
    <source>
        <dbReference type="Proteomes" id="UP000828390"/>
    </source>
</evidence>
<evidence type="ECO:0008006" key="4">
    <source>
        <dbReference type="Google" id="ProtNLM"/>
    </source>
</evidence>
<accession>A0A9D4NA04</accession>
<dbReference type="Gene3D" id="3.30.710.10">
    <property type="entry name" value="Potassium Channel Kv1.1, Chain A"/>
    <property type="match status" value="1"/>
</dbReference>